<dbReference type="InterPro" id="IPR003959">
    <property type="entry name" value="ATPase_AAA_core"/>
</dbReference>
<dbReference type="EMBL" id="CAUYUJ010019719">
    <property type="protein sequence ID" value="CAK0893173.1"/>
    <property type="molecule type" value="Genomic_DNA"/>
</dbReference>
<dbReference type="SUPFAM" id="SSF52540">
    <property type="entry name" value="P-loop containing nucleoside triphosphate hydrolases"/>
    <property type="match status" value="1"/>
</dbReference>
<accession>A0ABN9X501</accession>
<protein>
    <recommendedName>
        <fullName evidence="1">ATPase AAA-type core domain-containing protein</fullName>
    </recommendedName>
</protein>
<keyword evidence="3" id="KW-1185">Reference proteome</keyword>
<organism evidence="2 3">
    <name type="scientific">Prorocentrum cordatum</name>
    <dbReference type="NCBI Taxonomy" id="2364126"/>
    <lineage>
        <taxon>Eukaryota</taxon>
        <taxon>Sar</taxon>
        <taxon>Alveolata</taxon>
        <taxon>Dinophyceae</taxon>
        <taxon>Prorocentrales</taxon>
        <taxon>Prorocentraceae</taxon>
        <taxon>Prorocentrum</taxon>
    </lineage>
</organism>
<feature type="non-terminal residue" evidence="2">
    <location>
        <position position="1"/>
    </location>
</feature>
<feature type="non-terminal residue" evidence="2">
    <location>
        <position position="85"/>
    </location>
</feature>
<evidence type="ECO:0000313" key="3">
    <source>
        <dbReference type="Proteomes" id="UP001189429"/>
    </source>
</evidence>
<name>A0ABN9X501_9DINO</name>
<dbReference type="Gene3D" id="3.40.50.300">
    <property type="entry name" value="P-loop containing nucleotide triphosphate hydrolases"/>
    <property type="match status" value="1"/>
</dbReference>
<dbReference type="Pfam" id="PF00004">
    <property type="entry name" value="AAA"/>
    <property type="match status" value="1"/>
</dbReference>
<feature type="domain" description="ATPase AAA-type core" evidence="1">
    <location>
        <begin position="18"/>
        <end position="52"/>
    </location>
</feature>
<gene>
    <name evidence="2" type="ORF">PCOR1329_LOCUS72604</name>
</gene>
<reference evidence="2" key="1">
    <citation type="submission" date="2023-10" db="EMBL/GenBank/DDBJ databases">
        <authorList>
            <person name="Chen Y."/>
            <person name="Shah S."/>
            <person name="Dougan E. K."/>
            <person name="Thang M."/>
            <person name="Chan C."/>
        </authorList>
    </citation>
    <scope>NUCLEOTIDE SEQUENCE [LARGE SCALE GENOMIC DNA]</scope>
</reference>
<dbReference type="Proteomes" id="UP001189429">
    <property type="component" value="Unassembled WGS sequence"/>
</dbReference>
<evidence type="ECO:0000313" key="2">
    <source>
        <dbReference type="EMBL" id="CAK0893173.1"/>
    </source>
</evidence>
<proteinExistence type="predicted"/>
<dbReference type="InterPro" id="IPR027417">
    <property type="entry name" value="P-loop_NTPase"/>
</dbReference>
<sequence>TTNSLVNAKQNGTPFRHLLLHGAPGTGKTLFARTLARQSGLDYAIMSGGRRRAARQGCGSRAEQALPVGAVIEARVAWAHGWAEL</sequence>
<dbReference type="PANTHER" id="PTHR23075">
    <property type="entry name" value="PUTATIVE ATP-ASE"/>
    <property type="match status" value="1"/>
</dbReference>
<comment type="caution">
    <text evidence="2">The sequence shown here is derived from an EMBL/GenBank/DDBJ whole genome shotgun (WGS) entry which is preliminary data.</text>
</comment>
<dbReference type="PANTHER" id="PTHR23075:SF12">
    <property type="entry name" value="AAA+ ATPASE DOMAIN-CONTAINING PROTEIN"/>
    <property type="match status" value="1"/>
</dbReference>
<evidence type="ECO:0000259" key="1">
    <source>
        <dbReference type="Pfam" id="PF00004"/>
    </source>
</evidence>